<dbReference type="EMBL" id="BARV01029503">
    <property type="protein sequence ID" value="GAI45259.1"/>
    <property type="molecule type" value="Genomic_DNA"/>
</dbReference>
<dbReference type="InterPro" id="IPR029044">
    <property type="entry name" value="Nucleotide-diphossugar_trans"/>
</dbReference>
<proteinExistence type="predicted"/>
<evidence type="ECO:0000313" key="2">
    <source>
        <dbReference type="EMBL" id="GAI45259.1"/>
    </source>
</evidence>
<feature type="non-terminal residue" evidence="2">
    <location>
        <position position="1"/>
    </location>
</feature>
<comment type="caution">
    <text evidence="2">The sequence shown here is derived from an EMBL/GenBank/DDBJ whole genome shotgun (WGS) entry which is preliminary data.</text>
</comment>
<sequence length="250" mass="30054">RNAGIKYSSGEYIQFLDADDFLNKDKIKLQLEFSKIQEAMLSYCEIAQYDNDSNHSYLRYIGEVKDMFSCLYNFWQPYPLPVHSLLVKREIFEKFGLFDEELKACEDRYFLSRIAAAGIKFNYFPFIGGFRRIHQCNMNKDRLHIIRNTIKYYKKINRELGENFFIEKYGFTGYQMMCANLTYIYGLDIARGIEKAELKNIKNLLKNEDIDFVAVPIPLGFEKYKLRRFFFNAYLRRYWRKLSERIKQKI</sequence>
<evidence type="ECO:0000259" key="1">
    <source>
        <dbReference type="Pfam" id="PF10111"/>
    </source>
</evidence>
<protein>
    <recommendedName>
        <fullName evidence="1">Glycosyltransferase 2-like prokaryotic type domain-containing protein</fullName>
    </recommendedName>
</protein>
<dbReference type="GO" id="GO:0016757">
    <property type="term" value="F:glycosyltransferase activity"/>
    <property type="evidence" value="ECO:0007669"/>
    <property type="project" value="UniProtKB-ARBA"/>
</dbReference>
<gene>
    <name evidence="2" type="ORF">S06H3_47035</name>
</gene>
<dbReference type="Pfam" id="PF10111">
    <property type="entry name" value="Glyco_tranf_2_2"/>
    <property type="match status" value="1"/>
</dbReference>
<feature type="domain" description="Glycosyltransferase 2-like prokaryotic type" evidence="1">
    <location>
        <begin position="1"/>
        <end position="122"/>
    </location>
</feature>
<organism evidence="2">
    <name type="scientific">marine sediment metagenome</name>
    <dbReference type="NCBI Taxonomy" id="412755"/>
    <lineage>
        <taxon>unclassified sequences</taxon>
        <taxon>metagenomes</taxon>
        <taxon>ecological metagenomes</taxon>
    </lineage>
</organism>
<dbReference type="PANTHER" id="PTHR22916">
    <property type="entry name" value="GLYCOSYLTRANSFERASE"/>
    <property type="match status" value="1"/>
</dbReference>
<dbReference type="SUPFAM" id="SSF53448">
    <property type="entry name" value="Nucleotide-diphospho-sugar transferases"/>
    <property type="match status" value="1"/>
</dbReference>
<reference evidence="2" key="1">
    <citation type="journal article" date="2014" name="Front. Microbiol.">
        <title>High frequency of phylogenetically diverse reductive dehalogenase-homologous genes in deep subseafloor sedimentary metagenomes.</title>
        <authorList>
            <person name="Kawai M."/>
            <person name="Futagami T."/>
            <person name="Toyoda A."/>
            <person name="Takaki Y."/>
            <person name="Nishi S."/>
            <person name="Hori S."/>
            <person name="Arai W."/>
            <person name="Tsubouchi T."/>
            <person name="Morono Y."/>
            <person name="Uchiyama I."/>
            <person name="Ito T."/>
            <person name="Fujiyama A."/>
            <person name="Inagaki F."/>
            <person name="Takami H."/>
        </authorList>
    </citation>
    <scope>NUCLEOTIDE SEQUENCE</scope>
    <source>
        <strain evidence="2">Expedition CK06-06</strain>
    </source>
</reference>
<accession>X1QPP6</accession>
<name>X1QPP6_9ZZZZ</name>
<dbReference type="InterPro" id="IPR019290">
    <property type="entry name" value="GlycosylTrfase-like_prok"/>
</dbReference>
<dbReference type="PANTHER" id="PTHR22916:SF3">
    <property type="entry name" value="UDP-GLCNAC:BETAGAL BETA-1,3-N-ACETYLGLUCOSAMINYLTRANSFERASE-LIKE PROTEIN 1"/>
    <property type="match status" value="1"/>
</dbReference>
<dbReference type="AlphaFoldDB" id="X1QPP6"/>
<dbReference type="Gene3D" id="3.90.550.10">
    <property type="entry name" value="Spore Coat Polysaccharide Biosynthesis Protein SpsA, Chain A"/>
    <property type="match status" value="1"/>
</dbReference>